<dbReference type="AlphaFoldDB" id="A0A0G4B3P9"/>
<evidence type="ECO:0008006" key="3">
    <source>
        <dbReference type="Google" id="ProtNLM"/>
    </source>
</evidence>
<protein>
    <recommendedName>
        <fullName evidence="3">Xylose isomerase-like TIM barrel domain-containing protein</fullName>
    </recommendedName>
</protein>
<dbReference type="Proteomes" id="UP000035648">
    <property type="component" value="Chromosome"/>
</dbReference>
<dbReference type="EMBL" id="CP011213">
    <property type="protein sequence ID" value="AKM82195.1"/>
    <property type="molecule type" value="Genomic_DNA"/>
</dbReference>
<gene>
    <name evidence="1" type="ORF">UT28_C0001G0389</name>
</gene>
<reference evidence="1 2" key="1">
    <citation type="journal article" date="2015" name="Nature">
        <title>rRNA introns, odd ribosomes, and small enigmatic genomes across a large radiation of phyla.</title>
        <authorList>
            <person name="Brown C.T."/>
            <person name="Hug L.A."/>
            <person name="Thomas B.C."/>
            <person name="Sharon I."/>
            <person name="Castelle C.J."/>
            <person name="Singh A."/>
            <person name="Wilkins M.J."/>
            <person name="Williams K.H."/>
            <person name="Banfield J.F."/>
        </authorList>
    </citation>
    <scope>NUCLEOTIDE SEQUENCE [LARGE SCALE GENOMIC DNA]</scope>
</reference>
<organism evidence="1 2">
    <name type="scientific">Berkelbacteria bacterium GW2011_GWE1_39_12</name>
    <dbReference type="NCBI Taxonomy" id="1618337"/>
    <lineage>
        <taxon>Bacteria</taxon>
        <taxon>Candidatus Berkelbacteria</taxon>
    </lineage>
</organism>
<proteinExistence type="predicted"/>
<name>A0A0G4B3P9_9BACT</name>
<dbReference type="KEGG" id="bbgw:UT28_C0001G0389"/>
<evidence type="ECO:0000313" key="1">
    <source>
        <dbReference type="EMBL" id="AKM82195.1"/>
    </source>
</evidence>
<dbReference type="Gene3D" id="3.20.20.150">
    <property type="entry name" value="Divalent-metal-dependent TIM barrel enzymes"/>
    <property type="match status" value="1"/>
</dbReference>
<sequence>MKIGPSTGWLFAVGVFDTGQQERFIKASGANIFEICLDGWADKRTTALTRSKFGSETVGFRSIHLPPITDRVPDISHIQHVIDHQKPNVAVAHLEKVGADYPIAVYEMLQHGLRPLQVDLAIENMDKSRDSGIRVEDIVQVAHSVDLKFVLDVQHAYEQDPSMKYANDLYEGLEDRLSHLHVSGESQESNHCLLHRSSNSDAILGFLETVLARKSVSLILEGEYKTVDDLSAEISFLRKNLNQ</sequence>
<accession>A0A0G4B3P9</accession>
<dbReference type="STRING" id="1618337.UT28_C0001G0389"/>
<evidence type="ECO:0000313" key="2">
    <source>
        <dbReference type="Proteomes" id="UP000035648"/>
    </source>
</evidence>